<feature type="compositionally biased region" description="Basic and acidic residues" evidence="1">
    <location>
        <begin position="36"/>
        <end position="53"/>
    </location>
</feature>
<keyword evidence="2" id="KW-0812">Transmembrane</keyword>
<evidence type="ECO:0000256" key="1">
    <source>
        <dbReference type="SAM" id="MobiDB-lite"/>
    </source>
</evidence>
<protein>
    <recommendedName>
        <fullName evidence="5">Phosphate-selective porin O and P</fullName>
    </recommendedName>
</protein>
<evidence type="ECO:0000313" key="3">
    <source>
        <dbReference type="EMBL" id="MBP3191344.1"/>
    </source>
</evidence>
<name>A0A8J7RKJ0_9BACT</name>
<evidence type="ECO:0000256" key="2">
    <source>
        <dbReference type="SAM" id="Phobius"/>
    </source>
</evidence>
<dbReference type="Proteomes" id="UP000673975">
    <property type="component" value="Unassembled WGS sequence"/>
</dbReference>
<dbReference type="InterPro" id="IPR023614">
    <property type="entry name" value="Porin_dom_sf"/>
</dbReference>
<feature type="transmembrane region" description="Helical" evidence="2">
    <location>
        <begin position="12"/>
        <end position="31"/>
    </location>
</feature>
<sequence>MLHSKQKNSQIPWLQAIVVAFVMTGLLYQPAFATDADEKKPETKEATEEKAEEAADEHDEDVPQAAIDMHPELEYDPTTPLEWQEVIIRPHKFAIASSDGKHRIGIRGRLQTDVAYNLFDSNDTVNRAEFGDERTAHYGTWHRRIRMGMLGVMYNRWEWQVEPEFRDTEVRFANLYMAYLFDHGRLAFGHFKEPFSMESHTSSRRITFLERAAPVDALRPSSSRSIGLMYETLRPGWYLGGGIFGGNTWGAQERERDINEGWATTFRGSFAPLDDQSQALFVHLGGSFQHRENAYGRGDDLSVDGDGEEMVKGYMPVRKRTRTGQRAAEVRFVGRHDLEGIKHHQTYALEAATGYERLTLQGEYLWANFNRPDDLTVDNFAGELEEAEIDNVEWLDYYDETVTQSGWYIEGTFFLSNDRRTYRSFSGDFGNQYVSSPVSEGGAGAWMLTARYAHMNGYTDQYAVDADGNHLFDEDLFEGDQYAGGQKVDRFTLGLNWFPETGIVTKLNVMYMDGRYQKPVENLAGDPEVRSTKGWSFALRFQYEW</sequence>
<gene>
    <name evidence="3" type="ORF">NATSA_01575</name>
</gene>
<keyword evidence="4" id="KW-1185">Reference proteome</keyword>
<dbReference type="InterPro" id="IPR010870">
    <property type="entry name" value="Porin_O/P"/>
</dbReference>
<dbReference type="AlphaFoldDB" id="A0A8J7RKJ0"/>
<proteinExistence type="predicted"/>
<dbReference type="RefSeq" id="WP_210509741.1">
    <property type="nucleotide sequence ID" value="NZ_JAFIDN010000001.1"/>
</dbReference>
<feature type="region of interest" description="Disordered" evidence="1">
    <location>
        <begin position="35"/>
        <end position="62"/>
    </location>
</feature>
<dbReference type="EMBL" id="JAFIDN010000001">
    <property type="protein sequence ID" value="MBP3191344.1"/>
    <property type="molecule type" value="Genomic_DNA"/>
</dbReference>
<organism evidence="3 4">
    <name type="scientific">Natronogracilivirga saccharolytica</name>
    <dbReference type="NCBI Taxonomy" id="2812953"/>
    <lineage>
        <taxon>Bacteria</taxon>
        <taxon>Pseudomonadati</taxon>
        <taxon>Balneolota</taxon>
        <taxon>Balneolia</taxon>
        <taxon>Balneolales</taxon>
        <taxon>Cyclonatronaceae</taxon>
        <taxon>Natronogracilivirga</taxon>
    </lineage>
</organism>
<dbReference type="Gene3D" id="2.40.160.10">
    <property type="entry name" value="Porin"/>
    <property type="match status" value="1"/>
</dbReference>
<keyword evidence="2" id="KW-0472">Membrane</keyword>
<comment type="caution">
    <text evidence="3">The sequence shown here is derived from an EMBL/GenBank/DDBJ whole genome shotgun (WGS) entry which is preliminary data.</text>
</comment>
<evidence type="ECO:0000313" key="4">
    <source>
        <dbReference type="Proteomes" id="UP000673975"/>
    </source>
</evidence>
<reference evidence="3" key="1">
    <citation type="submission" date="2021-02" db="EMBL/GenBank/DDBJ databases">
        <title>Natronogracilivirga saccharolytica gen. nov. sp. nov. a new anaerobic, haloalkiliphilic carbohydrate-fermenting bacterium from soda lake and proposing of Cyclonatronumiaceae fam. nov. in the phylum Balneolaeota.</title>
        <authorList>
            <person name="Zhilina T.N."/>
            <person name="Sorokin D.Y."/>
            <person name="Zavarzina D.G."/>
            <person name="Toshchakov S.V."/>
            <person name="Kublanov I.V."/>
        </authorList>
    </citation>
    <scope>NUCLEOTIDE SEQUENCE</scope>
    <source>
        <strain evidence="3">Z-1702</strain>
    </source>
</reference>
<dbReference type="SUPFAM" id="SSF56935">
    <property type="entry name" value="Porins"/>
    <property type="match status" value="1"/>
</dbReference>
<accession>A0A8J7RKJ0</accession>
<keyword evidence="2" id="KW-1133">Transmembrane helix</keyword>
<dbReference type="Pfam" id="PF07396">
    <property type="entry name" value="Porin_O_P"/>
    <property type="match status" value="1"/>
</dbReference>
<evidence type="ECO:0008006" key="5">
    <source>
        <dbReference type="Google" id="ProtNLM"/>
    </source>
</evidence>